<name>A0A0A1WTP6_ZEUCU</name>
<reference evidence="1" key="2">
    <citation type="journal article" date="2015" name="Gigascience">
        <title>Reconstructing a comprehensive transcriptome assembly of a white-pupal translocated strain of the pest fruit fly Bactrocera cucurbitae.</title>
        <authorList>
            <person name="Sim S.B."/>
            <person name="Calla B."/>
            <person name="Hall B."/>
            <person name="DeRego T."/>
            <person name="Geib S.M."/>
        </authorList>
    </citation>
    <scope>NUCLEOTIDE SEQUENCE</scope>
</reference>
<reference evidence="1" key="1">
    <citation type="submission" date="2014-11" db="EMBL/GenBank/DDBJ databases">
        <authorList>
            <person name="Geib S."/>
        </authorList>
    </citation>
    <scope>NUCLEOTIDE SEQUENCE</scope>
</reference>
<proteinExistence type="predicted"/>
<evidence type="ECO:0000313" key="1">
    <source>
        <dbReference type="EMBL" id="JAD02222.1"/>
    </source>
</evidence>
<dbReference type="AlphaFoldDB" id="A0A0A1WTP6"/>
<organism evidence="1">
    <name type="scientific">Zeugodacus cucurbitae</name>
    <name type="common">Melon fruit fly</name>
    <name type="synonym">Bactrocera cucurbitae</name>
    <dbReference type="NCBI Taxonomy" id="28588"/>
    <lineage>
        <taxon>Eukaryota</taxon>
        <taxon>Metazoa</taxon>
        <taxon>Ecdysozoa</taxon>
        <taxon>Arthropoda</taxon>
        <taxon>Hexapoda</taxon>
        <taxon>Insecta</taxon>
        <taxon>Pterygota</taxon>
        <taxon>Neoptera</taxon>
        <taxon>Endopterygota</taxon>
        <taxon>Diptera</taxon>
        <taxon>Brachycera</taxon>
        <taxon>Muscomorpha</taxon>
        <taxon>Tephritoidea</taxon>
        <taxon>Tephritidae</taxon>
        <taxon>Zeugodacus</taxon>
        <taxon>Zeugodacus</taxon>
    </lineage>
</organism>
<accession>A0A0A1WTP6</accession>
<sequence length="167" mass="17598">MPRFVVQHSFPYKFLQLTGRCPTLSLQHPFRLVMTQLLRGFDWQLRLRKAHLLATRRHNLPFRLRTHNDGPAVVHLSGLRGHVGGAAVVTALAGLGPRVLVGRLVGGVGLVGRVGRQVGGVGLLVGGVGRLVGGVGRLVGGGGLVGRVGRVGRLVGHGPMVWTLGSG</sequence>
<dbReference type="EMBL" id="GBXI01012070">
    <property type="protein sequence ID" value="JAD02222.1"/>
    <property type="molecule type" value="Transcribed_RNA"/>
</dbReference>
<protein>
    <submittedName>
        <fullName evidence="1">Uncharacterized protein</fullName>
    </submittedName>
</protein>
<gene>
    <name evidence="1" type="ORF">g.6605</name>
</gene>